<feature type="non-terminal residue" evidence="5">
    <location>
        <position position="79"/>
    </location>
</feature>
<dbReference type="InterPro" id="IPR003439">
    <property type="entry name" value="ABC_transporter-like_ATP-bd"/>
</dbReference>
<accession>A0ABR9ZE48</accession>
<keyword evidence="6" id="KW-1185">Reference proteome</keyword>
<protein>
    <submittedName>
        <fullName evidence="5">ATP-binding cassette domain-containing protein</fullName>
    </submittedName>
</protein>
<reference evidence="5 6" key="1">
    <citation type="journal article" date="2021" name="PeerJ">
        <title>Analysis of 44 Vibrio anguillarum genomes reveals high genetic diversity.</title>
        <authorList>
            <person name="Hansen M.J."/>
            <person name="Dalsgaard I."/>
        </authorList>
    </citation>
    <scope>NUCLEOTIDE SEQUENCE [LARGE SCALE GENOMIC DNA]</scope>
    <source>
        <strain evidence="5 6">040915-1/1B</strain>
    </source>
</reference>
<dbReference type="Gene3D" id="3.40.50.300">
    <property type="entry name" value="P-loop containing nucleotide triphosphate hydrolases"/>
    <property type="match status" value="1"/>
</dbReference>
<evidence type="ECO:0000313" key="5">
    <source>
        <dbReference type="EMBL" id="MBF4376733.1"/>
    </source>
</evidence>
<dbReference type="EMBL" id="RDPI01001058">
    <property type="protein sequence ID" value="MBF4376733.1"/>
    <property type="molecule type" value="Genomic_DNA"/>
</dbReference>
<evidence type="ECO:0000256" key="2">
    <source>
        <dbReference type="ARBA" id="ARBA00022967"/>
    </source>
</evidence>
<evidence type="ECO:0000259" key="4">
    <source>
        <dbReference type="Pfam" id="PF00005"/>
    </source>
</evidence>
<dbReference type="PANTHER" id="PTHR42794">
    <property type="entry name" value="HEMIN IMPORT ATP-BINDING PROTEIN HMUV"/>
    <property type="match status" value="1"/>
</dbReference>
<dbReference type="GO" id="GO:0005524">
    <property type="term" value="F:ATP binding"/>
    <property type="evidence" value="ECO:0007669"/>
    <property type="project" value="UniProtKB-KW"/>
</dbReference>
<dbReference type="SUPFAM" id="SSF52540">
    <property type="entry name" value="P-loop containing nucleoside triphosphate hydrolases"/>
    <property type="match status" value="1"/>
</dbReference>
<dbReference type="InterPro" id="IPR027417">
    <property type="entry name" value="P-loop_NTPase"/>
</dbReference>
<sequence>MSARGLCADGASGWRAVNDVTFDVFNGECVAIIGPNGSGKSSLLKAMTGEYQTVMGTLMIAGVSVNALPRQQMAKTVAV</sequence>
<evidence type="ECO:0000256" key="3">
    <source>
        <dbReference type="ARBA" id="ARBA00037066"/>
    </source>
</evidence>
<name>A0ABR9ZE48_VIBAN</name>
<gene>
    <name evidence="5" type="ORF">EAY46_27520</name>
</gene>
<evidence type="ECO:0000313" key="6">
    <source>
        <dbReference type="Proteomes" id="UP000726136"/>
    </source>
</evidence>
<feature type="domain" description="ABC transporter" evidence="4">
    <location>
        <begin position="17"/>
        <end position="78"/>
    </location>
</feature>
<dbReference type="Pfam" id="PF00005">
    <property type="entry name" value="ABC_tran"/>
    <property type="match status" value="1"/>
</dbReference>
<keyword evidence="5" id="KW-0547">Nucleotide-binding</keyword>
<comment type="caution">
    <text evidence="5">The sequence shown here is derived from an EMBL/GenBank/DDBJ whole genome shotgun (WGS) entry which is preliminary data.</text>
</comment>
<dbReference type="Proteomes" id="UP000726136">
    <property type="component" value="Unassembled WGS sequence"/>
</dbReference>
<dbReference type="RefSeq" id="WP_194664820.1">
    <property type="nucleotide sequence ID" value="NZ_RDPI01001058.1"/>
</dbReference>
<keyword evidence="5" id="KW-0067">ATP-binding</keyword>
<keyword evidence="2" id="KW-1278">Translocase</keyword>
<keyword evidence="1" id="KW-0813">Transport</keyword>
<evidence type="ECO:0000256" key="1">
    <source>
        <dbReference type="ARBA" id="ARBA00022448"/>
    </source>
</evidence>
<comment type="function">
    <text evidence="3">Part of the ABC transporter complex HmuTUV involved in hemin import. Responsible for energy coupling to the transport system.</text>
</comment>
<organism evidence="5 6">
    <name type="scientific">Vibrio anguillarum</name>
    <name type="common">Listonella anguillarum</name>
    <dbReference type="NCBI Taxonomy" id="55601"/>
    <lineage>
        <taxon>Bacteria</taxon>
        <taxon>Pseudomonadati</taxon>
        <taxon>Pseudomonadota</taxon>
        <taxon>Gammaproteobacteria</taxon>
        <taxon>Vibrionales</taxon>
        <taxon>Vibrionaceae</taxon>
        <taxon>Vibrio</taxon>
    </lineage>
</organism>
<proteinExistence type="predicted"/>
<dbReference type="PANTHER" id="PTHR42794:SF1">
    <property type="entry name" value="HEMIN IMPORT ATP-BINDING PROTEIN HMUV"/>
    <property type="match status" value="1"/>
</dbReference>